<dbReference type="RefSeq" id="WP_097551083.1">
    <property type="nucleotide sequence ID" value="NZ_CP024723.1"/>
</dbReference>
<dbReference type="EMBL" id="CP024723">
    <property type="protein sequence ID" value="ATV25817.1"/>
    <property type="molecule type" value="Genomic_DNA"/>
</dbReference>
<reference evidence="3 4" key="1">
    <citation type="submission" date="2017-09" db="EMBL/GenBank/DDBJ databases">
        <title>Phase variable restriction modification systems are present in the genome sequences of periodontal pathogens Prevotella intermedia, Tannerella forsythia and Porphyromonas gingivalis.</title>
        <authorList>
            <person name="Haigh R.D."/>
            <person name="Crawford L."/>
            <person name="Ralph J."/>
            <person name="Wanford J."/>
            <person name="Vartoukian S.R."/>
            <person name="Hijazib K."/>
            <person name="Wade W."/>
            <person name="Oggioni M.R."/>
        </authorList>
    </citation>
    <scope>NUCLEOTIDE SEQUENCE [LARGE SCALE GENOMIC DNA]</scope>
    <source>
        <strain evidence="3 4">WW2834</strain>
    </source>
</reference>
<dbReference type="EMBL" id="NSLY01000039">
    <property type="protein sequence ID" value="PDP58627.1"/>
    <property type="molecule type" value="Genomic_DNA"/>
</dbReference>
<evidence type="ECO:0000313" key="3">
    <source>
        <dbReference type="EMBL" id="PDP58627.1"/>
    </source>
</evidence>
<keyword evidence="1" id="KW-0732">Signal</keyword>
<feature type="signal peptide" evidence="1">
    <location>
        <begin position="1"/>
        <end position="20"/>
    </location>
</feature>
<evidence type="ECO:0000256" key="1">
    <source>
        <dbReference type="SAM" id="SignalP"/>
    </source>
</evidence>
<proteinExistence type="predicted"/>
<dbReference type="Proteomes" id="UP000229630">
    <property type="component" value="Chromosome 1"/>
</dbReference>
<dbReference type="AlphaFoldDB" id="A0A2A6ED39"/>
<evidence type="ECO:0000313" key="2">
    <source>
        <dbReference type="EMBL" id="ATV25817.1"/>
    </source>
</evidence>
<name>A0A2A6ED39_PREIN</name>
<evidence type="ECO:0000313" key="5">
    <source>
        <dbReference type="Proteomes" id="UP000229630"/>
    </source>
</evidence>
<sequence length="202" mass="23445">MKIKLNLFILFILLSNSMFSQSIKITNHYGSENKEIQDLIDFESIYIEQLNFEGETLKGKSYQIALEEYIEGRLTHTTMLFDGTESDYFKISSSKETVKFFFKFSEDKLKIFIRGNRFGSKKSYFHLSGDYEKYALKDFFGNKKELLVSGSSKTTIFAIITPTIHEDGSASYCEVVQANEKPEKLGEKFKIPHYFLLTITFQ</sequence>
<evidence type="ECO:0000313" key="4">
    <source>
        <dbReference type="Proteomes" id="UP000219058"/>
    </source>
</evidence>
<accession>A0A2A6ED39</accession>
<reference evidence="2 5" key="2">
    <citation type="submission" date="2017-11" db="EMBL/GenBank/DDBJ databases">
        <title>Genome sequencing of Prevotella intermedia KCOM 2837.</title>
        <authorList>
            <person name="Kook J.-K."/>
            <person name="Park S.-N."/>
            <person name="Lim Y.K."/>
        </authorList>
    </citation>
    <scope>NUCLEOTIDE SEQUENCE [LARGE SCALE GENOMIC DNA]</scope>
    <source>
        <strain evidence="2 5">KCOM 2837</strain>
    </source>
</reference>
<dbReference type="Proteomes" id="UP000219058">
    <property type="component" value="Unassembled WGS sequence"/>
</dbReference>
<protein>
    <submittedName>
        <fullName evidence="3">Uncharacterized protein</fullName>
    </submittedName>
</protein>
<feature type="chain" id="PRO_5014076297" evidence="1">
    <location>
        <begin position="21"/>
        <end position="202"/>
    </location>
</feature>
<organism evidence="3 4">
    <name type="scientific">Prevotella intermedia</name>
    <dbReference type="NCBI Taxonomy" id="28131"/>
    <lineage>
        <taxon>Bacteria</taxon>
        <taxon>Pseudomonadati</taxon>
        <taxon>Bacteroidota</taxon>
        <taxon>Bacteroidia</taxon>
        <taxon>Bacteroidales</taxon>
        <taxon>Prevotellaceae</taxon>
        <taxon>Prevotella</taxon>
    </lineage>
</organism>
<gene>
    <name evidence="3" type="ORF">CLI71_10970</name>
    <name evidence="2" type="ORF">CTM62_03175</name>
</gene>